<evidence type="ECO:0000313" key="1">
    <source>
        <dbReference type="EMBL" id="KAJ0172126.1"/>
    </source>
</evidence>
<dbReference type="EMBL" id="CM034408">
    <property type="protein sequence ID" value="KAJ0172126.1"/>
    <property type="molecule type" value="Genomic_DNA"/>
</dbReference>
<reference evidence="1 2" key="1">
    <citation type="journal article" date="2021" name="Front. Genet.">
        <title>Chromosome-Level Genome Assembly Reveals Significant Gene Expansion in the Toll and IMD Signaling Pathways of Dendrolimus kikuchii.</title>
        <authorList>
            <person name="Zhou J."/>
            <person name="Wu P."/>
            <person name="Xiong Z."/>
            <person name="Liu N."/>
            <person name="Zhao N."/>
            <person name="Ji M."/>
            <person name="Qiu Y."/>
            <person name="Yang B."/>
        </authorList>
    </citation>
    <scope>NUCLEOTIDE SEQUENCE [LARGE SCALE GENOMIC DNA]</scope>
    <source>
        <strain evidence="1">Ann1</strain>
    </source>
</reference>
<evidence type="ECO:0000313" key="2">
    <source>
        <dbReference type="Proteomes" id="UP000824533"/>
    </source>
</evidence>
<protein>
    <submittedName>
        <fullName evidence="1">Uncharacterized protein</fullName>
    </submittedName>
</protein>
<proteinExistence type="predicted"/>
<gene>
    <name evidence="1" type="ORF">K1T71_012099</name>
</gene>
<comment type="caution">
    <text evidence="1">The sequence shown here is derived from an EMBL/GenBank/DDBJ whole genome shotgun (WGS) entry which is preliminary data.</text>
</comment>
<accession>A0ACC1CKL1</accession>
<keyword evidence="2" id="KW-1185">Reference proteome</keyword>
<dbReference type="Proteomes" id="UP000824533">
    <property type="component" value="Linkage Group LG22"/>
</dbReference>
<name>A0ACC1CKL1_9NEOP</name>
<organism evidence="1 2">
    <name type="scientific">Dendrolimus kikuchii</name>
    <dbReference type="NCBI Taxonomy" id="765133"/>
    <lineage>
        <taxon>Eukaryota</taxon>
        <taxon>Metazoa</taxon>
        <taxon>Ecdysozoa</taxon>
        <taxon>Arthropoda</taxon>
        <taxon>Hexapoda</taxon>
        <taxon>Insecta</taxon>
        <taxon>Pterygota</taxon>
        <taxon>Neoptera</taxon>
        <taxon>Endopterygota</taxon>
        <taxon>Lepidoptera</taxon>
        <taxon>Glossata</taxon>
        <taxon>Ditrysia</taxon>
        <taxon>Bombycoidea</taxon>
        <taxon>Lasiocampidae</taxon>
        <taxon>Dendrolimus</taxon>
    </lineage>
</organism>
<sequence>MFYYLLLFSSEPFSCLGLLGEVVMLPHYHQAAKCFDGVNIGLFNVSFCQYDSPVVPSLLLGGPLDAVEGISPPVPEKHRLIHRRRPT</sequence>